<evidence type="ECO:0000256" key="5">
    <source>
        <dbReference type="ARBA" id="ARBA00022729"/>
    </source>
</evidence>
<dbReference type="FunFam" id="2.30.90.10:FF:000001">
    <property type="entry name" value="Pleiotrophin"/>
    <property type="match status" value="1"/>
</dbReference>
<keyword evidence="11" id="KW-1185">Reference proteome</keyword>
<evidence type="ECO:0000313" key="10">
    <source>
        <dbReference type="EMBL" id="KAL1130505.1"/>
    </source>
</evidence>
<keyword evidence="8" id="KW-0472">Membrane</keyword>
<dbReference type="PANTHER" id="PTHR13281:SF0">
    <property type="entry name" value="TRANSMEMBRANE PROTEIN 70, MITOCHONDRIAL"/>
    <property type="match status" value="1"/>
</dbReference>
<dbReference type="InterPro" id="IPR045325">
    <property type="entry name" value="TMEM70/TMEM186/TMEM223"/>
</dbReference>
<dbReference type="Gene3D" id="2.30.90.10">
    <property type="entry name" value="Heparin-binding Growth Factor, Midkine, Chain A- C-terminal Domain"/>
    <property type="match status" value="2"/>
</dbReference>
<dbReference type="PANTHER" id="PTHR13281">
    <property type="entry name" value="TRANSMEMBRANE PROTEIN 70, MITOCHONDRIAL"/>
    <property type="match status" value="1"/>
</dbReference>
<dbReference type="InterPro" id="IPR020090">
    <property type="entry name" value="PTN/MK_C_dom"/>
</dbReference>
<feature type="compositionally biased region" description="Basic and acidic residues" evidence="7">
    <location>
        <begin position="96"/>
        <end position="109"/>
    </location>
</feature>
<evidence type="ECO:0000256" key="1">
    <source>
        <dbReference type="ARBA" id="ARBA00004613"/>
    </source>
</evidence>
<evidence type="ECO:0000259" key="9">
    <source>
        <dbReference type="Pfam" id="PF01091"/>
    </source>
</evidence>
<dbReference type="GO" id="GO:0005576">
    <property type="term" value="C:extracellular region"/>
    <property type="evidence" value="ECO:0007669"/>
    <property type="project" value="UniProtKB-SubCell"/>
</dbReference>
<comment type="similarity">
    <text evidence="2">Belongs to the TMEM70 family.</text>
</comment>
<accession>A0ABD0YGU1</accession>
<evidence type="ECO:0000256" key="4">
    <source>
        <dbReference type="ARBA" id="ARBA00022525"/>
    </source>
</evidence>
<comment type="caution">
    <text evidence="10">The sequence shown here is derived from an EMBL/GenBank/DDBJ whole genome shotgun (WGS) entry which is preliminary data.</text>
</comment>
<dbReference type="Proteomes" id="UP001558652">
    <property type="component" value="Unassembled WGS sequence"/>
</dbReference>
<comment type="similarity">
    <text evidence="3">Belongs to the pleiotrophin family.</text>
</comment>
<evidence type="ECO:0000256" key="2">
    <source>
        <dbReference type="ARBA" id="ARBA00005280"/>
    </source>
</evidence>
<name>A0ABD0YGU1_9HEMI</name>
<evidence type="ECO:0000313" key="11">
    <source>
        <dbReference type="Proteomes" id="UP001558652"/>
    </source>
</evidence>
<keyword evidence="8" id="KW-0812">Transmembrane</keyword>
<feature type="domain" description="Pleiotrophin/Midkine C-terminal" evidence="9">
    <location>
        <begin position="72"/>
        <end position="128"/>
    </location>
</feature>
<keyword evidence="4" id="KW-0964">Secreted</keyword>
<evidence type="ECO:0000256" key="8">
    <source>
        <dbReference type="SAM" id="Phobius"/>
    </source>
</evidence>
<keyword evidence="6" id="KW-1015">Disulfide bond</keyword>
<feature type="transmembrane region" description="Helical" evidence="8">
    <location>
        <begin position="182"/>
        <end position="199"/>
    </location>
</feature>
<evidence type="ECO:0000256" key="7">
    <source>
        <dbReference type="SAM" id="MobiDB-lite"/>
    </source>
</evidence>
<feature type="region of interest" description="Disordered" evidence="7">
    <location>
        <begin position="96"/>
        <end position="130"/>
    </location>
</feature>
<keyword evidence="8" id="KW-1133">Transmembrane helix</keyword>
<evidence type="ECO:0000256" key="6">
    <source>
        <dbReference type="ARBA" id="ARBA00023157"/>
    </source>
</evidence>
<dbReference type="EMBL" id="JBFDAA010000007">
    <property type="protein sequence ID" value="KAL1130505.1"/>
    <property type="molecule type" value="Genomic_DNA"/>
</dbReference>
<dbReference type="InterPro" id="IPR038130">
    <property type="entry name" value="PTN/MK_C_dom_sf"/>
</dbReference>
<keyword evidence="5" id="KW-0732">Signal</keyword>
<proteinExistence type="inferred from homology"/>
<dbReference type="InterPro" id="IPR009724">
    <property type="entry name" value="TMEM70"/>
</dbReference>
<reference evidence="10 11" key="1">
    <citation type="submission" date="2024-07" db="EMBL/GenBank/DDBJ databases">
        <title>Chromosome-level genome assembly of the water stick insect Ranatra chinensis (Heteroptera: Nepidae).</title>
        <authorList>
            <person name="Liu X."/>
        </authorList>
    </citation>
    <scope>NUCLEOTIDE SEQUENCE [LARGE SCALE GENOMIC DNA]</scope>
    <source>
        <strain evidence="10">Cailab_2021Rc</strain>
        <tissue evidence="10">Muscle</tissue>
    </source>
</reference>
<gene>
    <name evidence="10" type="ORF">AAG570_011752</name>
</gene>
<organism evidence="10 11">
    <name type="scientific">Ranatra chinensis</name>
    <dbReference type="NCBI Taxonomy" id="642074"/>
    <lineage>
        <taxon>Eukaryota</taxon>
        <taxon>Metazoa</taxon>
        <taxon>Ecdysozoa</taxon>
        <taxon>Arthropoda</taxon>
        <taxon>Hexapoda</taxon>
        <taxon>Insecta</taxon>
        <taxon>Pterygota</taxon>
        <taxon>Neoptera</taxon>
        <taxon>Paraneoptera</taxon>
        <taxon>Hemiptera</taxon>
        <taxon>Heteroptera</taxon>
        <taxon>Panheteroptera</taxon>
        <taxon>Nepomorpha</taxon>
        <taxon>Nepidae</taxon>
        <taxon>Ranatrinae</taxon>
        <taxon>Ranatra</taxon>
    </lineage>
</organism>
<sequence>MASKRRNMFYENKKQETTEVEPCRYEKGAWSECDPKTNMRTRTLTLKDTKKKDGNAAQVTCEPTKTIQKKCKKACRYEKGTWSPCNAQNEMVRTDTIKEKSDPSCEQKRQTTKKCKNKGARANKGNKGARRNRHLIEIDYNHMHSACLSTSSHYSQNNKSVPTDKLLVYSGPLSRQVRRVKLFSLMTSMVGVLAQPAILERANELGATTGAIIGVCSLVGFFTFVTPFLLHWVTKKYVTSVVYNISTNSYTATTYSLFAKEKTLDFRPGEAIVPSVPGMFTTVTVNGTPLFLDARFFEDLAHYKKIMGYDRPMDFKLKQGTISPMDHIEPKKE</sequence>
<feature type="compositionally biased region" description="Basic residues" evidence="7">
    <location>
        <begin position="110"/>
        <end position="121"/>
    </location>
</feature>
<comment type="subcellular location">
    <subcellularLocation>
        <location evidence="1">Secreted</location>
    </subcellularLocation>
</comment>
<protein>
    <recommendedName>
        <fullName evidence="9">Pleiotrophin/Midkine C-terminal domain-containing protein</fullName>
    </recommendedName>
</protein>
<dbReference type="Pfam" id="PF01091">
    <property type="entry name" value="PTN_MK_C"/>
    <property type="match status" value="1"/>
</dbReference>
<feature type="transmembrane region" description="Helical" evidence="8">
    <location>
        <begin position="211"/>
        <end position="230"/>
    </location>
</feature>
<evidence type="ECO:0000256" key="3">
    <source>
        <dbReference type="ARBA" id="ARBA00005403"/>
    </source>
</evidence>
<dbReference type="AlphaFoldDB" id="A0ABD0YGU1"/>
<dbReference type="Pfam" id="PF06979">
    <property type="entry name" value="TMEM70"/>
    <property type="match status" value="1"/>
</dbReference>